<evidence type="ECO:0000256" key="2">
    <source>
        <dbReference type="SAM" id="MobiDB-lite"/>
    </source>
</evidence>
<evidence type="ECO:0000313" key="4">
    <source>
        <dbReference type="EMBL" id="GMN30461.1"/>
    </source>
</evidence>
<evidence type="ECO:0000259" key="3">
    <source>
        <dbReference type="Pfam" id="PF23247"/>
    </source>
</evidence>
<keyword evidence="1" id="KW-0611">Plant defense</keyword>
<proteinExistence type="predicted"/>
<accession>A0AA88E2Z6</accession>
<keyword evidence="6" id="KW-1185">Reference proteome</keyword>
<dbReference type="InterPro" id="IPR032675">
    <property type="entry name" value="LRR_dom_sf"/>
</dbReference>
<feature type="region of interest" description="Disordered" evidence="2">
    <location>
        <begin position="295"/>
        <end position="319"/>
    </location>
</feature>
<gene>
    <name evidence="5" type="ORF">TIFTF001_035765</name>
    <name evidence="4" type="ORF">TIFTF001_041462</name>
</gene>
<comment type="caution">
    <text evidence="5">The sequence shown here is derived from an EMBL/GenBank/DDBJ whole genome shotgun (WGS) entry which is preliminary data.</text>
</comment>
<dbReference type="Proteomes" id="UP001187192">
    <property type="component" value="Unassembled WGS sequence"/>
</dbReference>
<feature type="compositionally biased region" description="Basic and acidic residues" evidence="2">
    <location>
        <begin position="295"/>
        <end position="311"/>
    </location>
</feature>
<dbReference type="Gene3D" id="3.80.10.10">
    <property type="entry name" value="Ribonuclease Inhibitor"/>
    <property type="match status" value="2"/>
</dbReference>
<dbReference type="PANTHER" id="PTHR33463">
    <property type="entry name" value="NB-ARC DOMAIN-CONTAINING PROTEIN-RELATED"/>
    <property type="match status" value="1"/>
</dbReference>
<dbReference type="EMBL" id="BTGU01000354">
    <property type="protein sequence ID" value="GMN66705.1"/>
    <property type="molecule type" value="Genomic_DNA"/>
</dbReference>
<evidence type="ECO:0000313" key="5">
    <source>
        <dbReference type="EMBL" id="GMN66705.1"/>
    </source>
</evidence>
<sequence>MVESLIQLKKLSVLKCKAMEQIVTKAVGEDGRLKNIISFPKLESLELQHLPKLKRFCEGDCIEFPSLSKLIIWACYELRTFIPSSHESTVTLLRAIEERELEAQQTLFNEKVVATKLTNLGVWKCHGLISLFNSSTATSLAQLTRVFIGKCNQMTQVIHVNDQMEDESAAESEIVFSLLKILALHHLPNLKCFHSGNNKLQFPNLEKINLGACPEMRSFSHGTINTPNLDRLIIAELDRRLEFYVLDWFFINQEEAKPIEELWEGDLNRSIRKLWDDSYIALQWIFSEIVDDHNSKEDTAGHDQKIQHNKENAASSSSK</sequence>
<evidence type="ECO:0000313" key="6">
    <source>
        <dbReference type="Proteomes" id="UP001187192"/>
    </source>
</evidence>
<dbReference type="SUPFAM" id="SSF52058">
    <property type="entry name" value="L domain-like"/>
    <property type="match status" value="1"/>
</dbReference>
<dbReference type="PANTHER" id="PTHR33463:SF209">
    <property type="entry name" value="DISEASE RESISTANCE PROTEIN RPS2-LIKE"/>
    <property type="match status" value="1"/>
</dbReference>
<feature type="domain" description="Disease resistance protein At4g27190-like leucine-rich repeats" evidence="3">
    <location>
        <begin position="1"/>
        <end position="96"/>
    </location>
</feature>
<organism evidence="5 6">
    <name type="scientific">Ficus carica</name>
    <name type="common">Common fig</name>
    <dbReference type="NCBI Taxonomy" id="3494"/>
    <lineage>
        <taxon>Eukaryota</taxon>
        <taxon>Viridiplantae</taxon>
        <taxon>Streptophyta</taxon>
        <taxon>Embryophyta</taxon>
        <taxon>Tracheophyta</taxon>
        <taxon>Spermatophyta</taxon>
        <taxon>Magnoliopsida</taxon>
        <taxon>eudicotyledons</taxon>
        <taxon>Gunneridae</taxon>
        <taxon>Pentapetalae</taxon>
        <taxon>rosids</taxon>
        <taxon>fabids</taxon>
        <taxon>Rosales</taxon>
        <taxon>Moraceae</taxon>
        <taxon>Ficeae</taxon>
        <taxon>Ficus</taxon>
    </lineage>
</organism>
<dbReference type="AlphaFoldDB" id="A0AA88E2Z6"/>
<evidence type="ECO:0000256" key="1">
    <source>
        <dbReference type="ARBA" id="ARBA00022821"/>
    </source>
</evidence>
<reference evidence="5" key="1">
    <citation type="submission" date="2023-07" db="EMBL/GenBank/DDBJ databases">
        <title>draft genome sequence of fig (Ficus carica).</title>
        <authorList>
            <person name="Takahashi T."/>
            <person name="Nishimura K."/>
        </authorList>
    </citation>
    <scope>NUCLEOTIDE SEQUENCE</scope>
</reference>
<protein>
    <recommendedName>
        <fullName evidence="3">Disease resistance protein At4g27190-like leucine-rich repeats domain-containing protein</fullName>
    </recommendedName>
</protein>
<dbReference type="InterPro" id="IPR050905">
    <property type="entry name" value="Plant_NBS-LRR"/>
</dbReference>
<feature type="domain" description="Disease resistance protein At4g27190-like leucine-rich repeats" evidence="3">
    <location>
        <begin position="103"/>
        <end position="218"/>
    </location>
</feature>
<dbReference type="EMBL" id="BTGU01001860">
    <property type="protein sequence ID" value="GMN30461.1"/>
    <property type="molecule type" value="Genomic_DNA"/>
</dbReference>
<dbReference type="InterPro" id="IPR057135">
    <property type="entry name" value="At4g27190-like_LRR"/>
</dbReference>
<name>A0AA88E2Z6_FICCA</name>
<dbReference type="Pfam" id="PF23247">
    <property type="entry name" value="LRR_RPS2"/>
    <property type="match status" value="2"/>
</dbReference>